<keyword evidence="2" id="KW-1185">Reference proteome</keyword>
<dbReference type="AlphaFoldDB" id="A0AAD3XQG9"/>
<accession>A0AAD3XQG9</accession>
<dbReference type="EMBL" id="BSYO01000012">
    <property type="protein sequence ID" value="GMH13303.1"/>
    <property type="molecule type" value="Genomic_DNA"/>
</dbReference>
<dbReference type="Proteomes" id="UP001279734">
    <property type="component" value="Unassembled WGS sequence"/>
</dbReference>
<proteinExistence type="predicted"/>
<comment type="caution">
    <text evidence="1">The sequence shown here is derived from an EMBL/GenBank/DDBJ whole genome shotgun (WGS) entry which is preliminary data.</text>
</comment>
<sequence>MREVGVEESTRSIDRTKKLSMRIPEIYNQRLDYADNQEACLCKRVGGSRIGATFSSLLSPWQTHKERVKRT</sequence>
<evidence type="ECO:0000313" key="1">
    <source>
        <dbReference type="EMBL" id="GMH13303.1"/>
    </source>
</evidence>
<protein>
    <submittedName>
        <fullName evidence="1">Uncharacterized protein</fullName>
    </submittedName>
</protein>
<evidence type="ECO:0000313" key="2">
    <source>
        <dbReference type="Proteomes" id="UP001279734"/>
    </source>
</evidence>
<organism evidence="1 2">
    <name type="scientific">Nepenthes gracilis</name>
    <name type="common">Slender pitcher plant</name>
    <dbReference type="NCBI Taxonomy" id="150966"/>
    <lineage>
        <taxon>Eukaryota</taxon>
        <taxon>Viridiplantae</taxon>
        <taxon>Streptophyta</taxon>
        <taxon>Embryophyta</taxon>
        <taxon>Tracheophyta</taxon>
        <taxon>Spermatophyta</taxon>
        <taxon>Magnoliopsida</taxon>
        <taxon>eudicotyledons</taxon>
        <taxon>Gunneridae</taxon>
        <taxon>Pentapetalae</taxon>
        <taxon>Caryophyllales</taxon>
        <taxon>Nepenthaceae</taxon>
        <taxon>Nepenthes</taxon>
    </lineage>
</organism>
<gene>
    <name evidence="1" type="ORF">Nepgr_015144</name>
</gene>
<name>A0AAD3XQG9_NEPGR</name>
<reference evidence="1" key="1">
    <citation type="submission" date="2023-05" db="EMBL/GenBank/DDBJ databases">
        <title>Nepenthes gracilis genome sequencing.</title>
        <authorList>
            <person name="Fukushima K."/>
        </authorList>
    </citation>
    <scope>NUCLEOTIDE SEQUENCE</scope>
    <source>
        <strain evidence="1">SING2019-196</strain>
    </source>
</reference>